<dbReference type="EMBL" id="CP010978">
    <property type="protein sequence ID" value="AJQ28300.1"/>
    <property type="molecule type" value="Genomic_DNA"/>
</dbReference>
<dbReference type="HOGENOM" id="CLU_2863833_0_0_9"/>
<reference evidence="2" key="2">
    <citation type="submission" date="2015-02" db="EMBL/GenBank/DDBJ databases">
        <title>Complete Genome Sequence of Pelosinus fermentans JBW45.</title>
        <authorList>
            <person name="De Leon K.B."/>
            <person name="Utturkar S.M."/>
            <person name="Camilleri L.B."/>
            <person name="Arkin A.P."/>
            <person name="Fields M.W."/>
            <person name="Brown S.D."/>
            <person name="Wall J.D."/>
        </authorList>
    </citation>
    <scope>NUCLEOTIDE SEQUENCE [LARGE SCALE GENOMIC DNA]</scope>
    <source>
        <strain evidence="2">JBW45</strain>
    </source>
</reference>
<sequence length="64" mass="7029">MVQSNRLAVAAIEDRKEIVIPPRKIRAVPQGNEEIVITIRNGVVVEFVPNIYYPSLVGVDGDGI</sequence>
<proteinExistence type="predicted"/>
<dbReference type="OrthoDB" id="1684269at2"/>
<gene>
    <name evidence="1" type="ORF">JBW_02957</name>
</gene>
<accession>I9DFB7</accession>
<dbReference type="KEGG" id="pft:JBW_02957"/>
<protein>
    <submittedName>
        <fullName evidence="1">Uncharacterized protein</fullName>
    </submittedName>
</protein>
<reference evidence="1 2" key="1">
    <citation type="journal article" date="2015" name="Genome Announc.">
        <title>Complete Genome Sequence of Pelosinus fermentans JBW45, a Member of a Remarkably Competitive Group of Negativicutes in the Firmicutes Phylum.</title>
        <authorList>
            <person name="De Leon K.B."/>
            <person name="Utturkar S.M."/>
            <person name="Camilleri L.B."/>
            <person name="Elias D.A."/>
            <person name="Arkin A.P."/>
            <person name="Fields M.W."/>
            <person name="Brown S.D."/>
            <person name="Wall J.D."/>
        </authorList>
    </citation>
    <scope>NUCLEOTIDE SEQUENCE [LARGE SCALE GENOMIC DNA]</scope>
    <source>
        <strain evidence="1 2">JBW45</strain>
    </source>
</reference>
<dbReference type="STRING" id="1192197.JBW_02957"/>
<dbReference type="Proteomes" id="UP000005361">
    <property type="component" value="Chromosome"/>
</dbReference>
<organism evidence="1 2">
    <name type="scientific">Pelosinus fermentans JBW45</name>
    <dbReference type="NCBI Taxonomy" id="1192197"/>
    <lineage>
        <taxon>Bacteria</taxon>
        <taxon>Bacillati</taxon>
        <taxon>Bacillota</taxon>
        <taxon>Negativicutes</taxon>
        <taxon>Selenomonadales</taxon>
        <taxon>Sporomusaceae</taxon>
        <taxon>Pelosinus</taxon>
    </lineage>
</organism>
<evidence type="ECO:0000313" key="1">
    <source>
        <dbReference type="EMBL" id="AJQ28300.1"/>
    </source>
</evidence>
<dbReference type="AlphaFoldDB" id="I9DFB7"/>
<evidence type="ECO:0000313" key="2">
    <source>
        <dbReference type="Proteomes" id="UP000005361"/>
    </source>
</evidence>
<name>I9DFB7_9FIRM</name>
<dbReference type="RefSeq" id="WP_007957737.1">
    <property type="nucleotide sequence ID" value="NZ_CP010978.1"/>
</dbReference>